<gene>
    <name evidence="1" type="ORF">ACFSUO_01115</name>
</gene>
<protein>
    <submittedName>
        <fullName evidence="1">Acyl-CoA thioesterase</fullName>
        <ecNumber evidence="1">3.1.2.-</ecNumber>
    </submittedName>
</protein>
<dbReference type="CDD" id="cd00586">
    <property type="entry name" value="4HBT"/>
    <property type="match status" value="1"/>
</dbReference>
<dbReference type="PANTHER" id="PTHR31793">
    <property type="entry name" value="4-HYDROXYBENZOYL-COA THIOESTERASE FAMILY MEMBER"/>
    <property type="match status" value="1"/>
</dbReference>
<comment type="caution">
    <text evidence="1">The sequence shown here is derived from an EMBL/GenBank/DDBJ whole genome shotgun (WGS) entry which is preliminary data.</text>
</comment>
<name>A0ABW5V0U5_9BACI</name>
<keyword evidence="1" id="KW-0378">Hydrolase</keyword>
<evidence type="ECO:0000313" key="1">
    <source>
        <dbReference type="EMBL" id="MFD2759586.1"/>
    </source>
</evidence>
<keyword evidence="2" id="KW-1185">Reference proteome</keyword>
<dbReference type="SUPFAM" id="SSF54637">
    <property type="entry name" value="Thioesterase/thiol ester dehydrase-isomerase"/>
    <property type="match status" value="1"/>
</dbReference>
<sequence length="147" mass="17027">MRSIPYIEDIQEWRSEFSFHIPVNIRFSETDMFGHVNNVSAFIYFEEARVEFLKEVGFFDGSESNGSIPIVADLQCDYHKQIYFNERLLLFVKVNQIGTTSFDVHYLGVNTENELCLTGRGRMVNLDKESGKPVPLTDQVKTKLQHN</sequence>
<dbReference type="EC" id="3.1.2.-" evidence="1"/>
<proteinExistence type="predicted"/>
<organism evidence="1 2">
    <name type="scientific">Lentibacillus juripiscarius</name>
    <dbReference type="NCBI Taxonomy" id="257446"/>
    <lineage>
        <taxon>Bacteria</taxon>
        <taxon>Bacillati</taxon>
        <taxon>Bacillota</taxon>
        <taxon>Bacilli</taxon>
        <taxon>Bacillales</taxon>
        <taxon>Bacillaceae</taxon>
        <taxon>Lentibacillus</taxon>
    </lineage>
</organism>
<dbReference type="RefSeq" id="WP_382390204.1">
    <property type="nucleotide sequence ID" value="NZ_JBHUNA010000001.1"/>
</dbReference>
<dbReference type="InterPro" id="IPR029069">
    <property type="entry name" value="HotDog_dom_sf"/>
</dbReference>
<dbReference type="InterPro" id="IPR050563">
    <property type="entry name" value="4-hydroxybenzoyl-CoA_TE"/>
</dbReference>
<dbReference type="EMBL" id="JBHUNA010000001">
    <property type="protein sequence ID" value="MFD2759586.1"/>
    <property type="molecule type" value="Genomic_DNA"/>
</dbReference>
<dbReference type="Proteomes" id="UP001597502">
    <property type="component" value="Unassembled WGS sequence"/>
</dbReference>
<reference evidence="2" key="1">
    <citation type="journal article" date="2019" name="Int. J. Syst. Evol. Microbiol.">
        <title>The Global Catalogue of Microorganisms (GCM) 10K type strain sequencing project: providing services to taxonomists for standard genome sequencing and annotation.</title>
        <authorList>
            <consortium name="The Broad Institute Genomics Platform"/>
            <consortium name="The Broad Institute Genome Sequencing Center for Infectious Disease"/>
            <person name="Wu L."/>
            <person name="Ma J."/>
        </authorList>
    </citation>
    <scope>NUCLEOTIDE SEQUENCE [LARGE SCALE GENOMIC DNA]</scope>
    <source>
        <strain evidence="2">TISTR 1535</strain>
    </source>
</reference>
<dbReference type="Pfam" id="PF13279">
    <property type="entry name" value="4HBT_2"/>
    <property type="match status" value="1"/>
</dbReference>
<dbReference type="GO" id="GO:0016787">
    <property type="term" value="F:hydrolase activity"/>
    <property type="evidence" value="ECO:0007669"/>
    <property type="project" value="UniProtKB-KW"/>
</dbReference>
<evidence type="ECO:0000313" key="2">
    <source>
        <dbReference type="Proteomes" id="UP001597502"/>
    </source>
</evidence>
<accession>A0ABW5V0U5</accession>
<dbReference type="PANTHER" id="PTHR31793:SF24">
    <property type="entry name" value="LONG-CHAIN ACYL-COA THIOESTERASE FADM"/>
    <property type="match status" value="1"/>
</dbReference>
<dbReference type="Gene3D" id="3.10.129.10">
    <property type="entry name" value="Hotdog Thioesterase"/>
    <property type="match status" value="1"/>
</dbReference>